<dbReference type="Proteomes" id="UP001066276">
    <property type="component" value="Chromosome 2_1"/>
</dbReference>
<reference evidence="2" key="1">
    <citation type="journal article" date="2022" name="bioRxiv">
        <title>Sequencing and chromosome-scale assembly of the giantPleurodeles waltlgenome.</title>
        <authorList>
            <person name="Brown T."/>
            <person name="Elewa A."/>
            <person name="Iarovenko S."/>
            <person name="Subramanian E."/>
            <person name="Araus A.J."/>
            <person name="Petzold A."/>
            <person name="Susuki M."/>
            <person name="Suzuki K.-i.T."/>
            <person name="Hayashi T."/>
            <person name="Toyoda A."/>
            <person name="Oliveira C."/>
            <person name="Osipova E."/>
            <person name="Leigh N.D."/>
            <person name="Simon A."/>
            <person name="Yun M.H."/>
        </authorList>
    </citation>
    <scope>NUCLEOTIDE SEQUENCE</scope>
    <source>
        <strain evidence="2">20211129_DDA</strain>
        <tissue evidence="2">Liver</tissue>
    </source>
</reference>
<proteinExistence type="predicted"/>
<dbReference type="EMBL" id="JANPWB010000003">
    <property type="protein sequence ID" value="KAJ1201937.1"/>
    <property type="molecule type" value="Genomic_DNA"/>
</dbReference>
<accession>A0AAV7VKU5</accession>
<feature type="compositionally biased region" description="Basic and acidic residues" evidence="1">
    <location>
        <begin position="91"/>
        <end position="115"/>
    </location>
</feature>
<evidence type="ECO:0000313" key="2">
    <source>
        <dbReference type="EMBL" id="KAJ1201937.1"/>
    </source>
</evidence>
<name>A0AAV7VKU5_PLEWA</name>
<feature type="compositionally biased region" description="Low complexity" evidence="1">
    <location>
        <begin position="134"/>
        <end position="143"/>
    </location>
</feature>
<organism evidence="2 3">
    <name type="scientific">Pleurodeles waltl</name>
    <name type="common">Iberian ribbed newt</name>
    <dbReference type="NCBI Taxonomy" id="8319"/>
    <lineage>
        <taxon>Eukaryota</taxon>
        <taxon>Metazoa</taxon>
        <taxon>Chordata</taxon>
        <taxon>Craniata</taxon>
        <taxon>Vertebrata</taxon>
        <taxon>Euteleostomi</taxon>
        <taxon>Amphibia</taxon>
        <taxon>Batrachia</taxon>
        <taxon>Caudata</taxon>
        <taxon>Salamandroidea</taxon>
        <taxon>Salamandridae</taxon>
        <taxon>Pleurodelinae</taxon>
        <taxon>Pleurodeles</taxon>
    </lineage>
</organism>
<feature type="compositionally biased region" description="Basic and acidic residues" evidence="1">
    <location>
        <begin position="64"/>
        <end position="83"/>
    </location>
</feature>
<gene>
    <name evidence="2" type="ORF">NDU88_005741</name>
</gene>
<dbReference type="AlphaFoldDB" id="A0AAV7VKU5"/>
<feature type="region of interest" description="Disordered" evidence="1">
    <location>
        <begin position="37"/>
        <end position="171"/>
    </location>
</feature>
<protein>
    <submittedName>
        <fullName evidence="2">Uncharacterized protein</fullName>
    </submittedName>
</protein>
<evidence type="ECO:0000256" key="1">
    <source>
        <dbReference type="SAM" id="MobiDB-lite"/>
    </source>
</evidence>
<keyword evidence="3" id="KW-1185">Reference proteome</keyword>
<evidence type="ECO:0000313" key="3">
    <source>
        <dbReference type="Proteomes" id="UP001066276"/>
    </source>
</evidence>
<comment type="caution">
    <text evidence="2">The sequence shown here is derived from an EMBL/GenBank/DDBJ whole genome shotgun (WGS) entry which is preliminary data.</text>
</comment>
<sequence length="234" mass="25637">MFPLRVIKNNLGVCEGPTLPQSDPPYPCRAGTVEIPDPDTLWSGNNQVGLPVTAGRNRPFTPSPEKKRTETNSAAKQEKKAEKNSAAMQEGKAEKNLEATQERKVEKNLDAAVEGKRRRSLGSSLAVESEEDTGTTSGTMRRSGGPGGSTPELRPHSAENVDSAGVPDTGEFFEKSMTSSNALLLKHQRVRNVVWRDEERAVEVPGRNDVMEETIEVLEMVIKSDLRINLRSTL</sequence>